<dbReference type="EMBL" id="BARS01044862">
    <property type="protein sequence ID" value="GAG40429.1"/>
    <property type="molecule type" value="Genomic_DNA"/>
</dbReference>
<sequence>MKKLVIKDDKNVKNLFIQVNLKKKSTSVLSNFSAWENLAFILEALGVTAQKCIKDGKKESEVYQAIKDYIVEVLADTPKICEGKLSDFA</sequence>
<reference evidence="1" key="1">
    <citation type="journal article" date="2014" name="Front. Microbiol.">
        <title>High frequency of phylogenetically diverse reductive dehalogenase-homologous genes in deep subseafloor sedimentary metagenomes.</title>
        <authorList>
            <person name="Kawai M."/>
            <person name="Futagami T."/>
            <person name="Toyoda A."/>
            <person name="Takaki Y."/>
            <person name="Nishi S."/>
            <person name="Hori S."/>
            <person name="Arai W."/>
            <person name="Tsubouchi T."/>
            <person name="Morono Y."/>
            <person name="Uchiyama I."/>
            <person name="Ito T."/>
            <person name="Fujiyama A."/>
            <person name="Inagaki F."/>
            <person name="Takami H."/>
        </authorList>
    </citation>
    <scope>NUCLEOTIDE SEQUENCE</scope>
    <source>
        <strain evidence="1">Expedition CK06-06</strain>
    </source>
</reference>
<comment type="caution">
    <text evidence="1">The sequence shown here is derived from an EMBL/GenBank/DDBJ whole genome shotgun (WGS) entry which is preliminary data.</text>
</comment>
<proteinExistence type="predicted"/>
<organism evidence="1">
    <name type="scientific">marine sediment metagenome</name>
    <dbReference type="NCBI Taxonomy" id="412755"/>
    <lineage>
        <taxon>unclassified sequences</taxon>
        <taxon>metagenomes</taxon>
        <taxon>ecological metagenomes</taxon>
    </lineage>
</organism>
<evidence type="ECO:0000313" key="1">
    <source>
        <dbReference type="EMBL" id="GAG40429.1"/>
    </source>
</evidence>
<protein>
    <submittedName>
        <fullName evidence="1">Uncharacterized protein</fullName>
    </submittedName>
</protein>
<dbReference type="AlphaFoldDB" id="X0XB68"/>
<name>X0XB68_9ZZZZ</name>
<accession>X0XB68</accession>
<gene>
    <name evidence="1" type="ORF">S01H1_67708</name>
</gene>